<dbReference type="InterPro" id="IPR007512">
    <property type="entry name" value="Mic10"/>
</dbReference>
<name>A0A2H1WPS2_SPOFR</name>
<comment type="similarity">
    <text evidence="2 8">Belongs to the MICOS complex subunit Mic10 family.</text>
</comment>
<accession>A0A2H1WPS2</accession>
<evidence type="ECO:0000256" key="5">
    <source>
        <dbReference type="ARBA" id="ARBA00022989"/>
    </source>
</evidence>
<comment type="subunit">
    <text evidence="8">Component of the mitochondrial contact site and cristae organizing system (MICOS) complex.</text>
</comment>
<organism evidence="9">
    <name type="scientific">Spodoptera frugiperda</name>
    <name type="common">Fall armyworm</name>
    <dbReference type="NCBI Taxonomy" id="7108"/>
    <lineage>
        <taxon>Eukaryota</taxon>
        <taxon>Metazoa</taxon>
        <taxon>Ecdysozoa</taxon>
        <taxon>Arthropoda</taxon>
        <taxon>Hexapoda</taxon>
        <taxon>Insecta</taxon>
        <taxon>Pterygota</taxon>
        <taxon>Neoptera</taxon>
        <taxon>Endopterygota</taxon>
        <taxon>Lepidoptera</taxon>
        <taxon>Glossata</taxon>
        <taxon>Ditrysia</taxon>
        <taxon>Noctuoidea</taxon>
        <taxon>Noctuidae</taxon>
        <taxon>Amphipyrinae</taxon>
        <taxon>Spodoptera</taxon>
    </lineage>
</organism>
<keyword evidence="3" id="KW-0812">Transmembrane</keyword>
<protein>
    <recommendedName>
        <fullName evidence="8">MICOS complex subunit MIC10</fullName>
    </recommendedName>
</protein>
<comment type="subcellular location">
    <subcellularLocation>
        <location evidence="8">Mitochondrion inner membrane</location>
        <topology evidence="8">Single-pass membrane protein</topology>
    </subcellularLocation>
</comment>
<dbReference type="AlphaFoldDB" id="A0A2H1WPS2"/>
<dbReference type="GO" id="GO:0061617">
    <property type="term" value="C:MICOS complex"/>
    <property type="evidence" value="ECO:0007669"/>
    <property type="project" value="UniProtKB-UniRule"/>
</dbReference>
<keyword evidence="6 8" id="KW-0496">Mitochondrion</keyword>
<evidence type="ECO:0000256" key="2">
    <source>
        <dbReference type="ARBA" id="ARBA00006792"/>
    </source>
</evidence>
<keyword evidence="7" id="KW-0472">Membrane</keyword>
<dbReference type="Pfam" id="PF04418">
    <property type="entry name" value="DUF543"/>
    <property type="match status" value="1"/>
</dbReference>
<gene>
    <name evidence="9" type="ORF">SFRICE_005789</name>
</gene>
<reference evidence="9" key="1">
    <citation type="submission" date="2016-07" db="EMBL/GenBank/DDBJ databases">
        <authorList>
            <person name="Bretaudeau A."/>
        </authorList>
    </citation>
    <scope>NUCLEOTIDE SEQUENCE</scope>
    <source>
        <strain evidence="9">Rice</strain>
        <tissue evidence="9">Whole body</tissue>
    </source>
</reference>
<keyword evidence="5" id="KW-1133">Transmembrane helix</keyword>
<sequence length="197" mass="21382">MARPNFPDPKHIDPKDRSIATVIQLCITDACVKGGAGAFLGTLSSMFFINRRRWPIIMGLGIGLGFSCASCHSPLRCRYTISPKVVYCFSGFVSCISPTGPYLWWFDGSLRLVQDTTCHTLGSGSGQAASKACSPFAGWPEIILRSSTPGVSPAMAGAVWSSVGYTYVHLLYETTAMARICGVWCWRWILIGKLSVS</sequence>
<evidence type="ECO:0000256" key="4">
    <source>
        <dbReference type="ARBA" id="ARBA00022792"/>
    </source>
</evidence>
<proteinExistence type="inferred from homology"/>
<evidence type="ECO:0000256" key="7">
    <source>
        <dbReference type="ARBA" id="ARBA00023136"/>
    </source>
</evidence>
<dbReference type="EMBL" id="ODYU01010151">
    <property type="protein sequence ID" value="SOQ55063.1"/>
    <property type="molecule type" value="Genomic_DNA"/>
</dbReference>
<keyword evidence="4 8" id="KW-0999">Mitochondrion inner membrane</keyword>
<evidence type="ECO:0000256" key="6">
    <source>
        <dbReference type="ARBA" id="ARBA00023128"/>
    </source>
</evidence>
<evidence type="ECO:0000313" key="9">
    <source>
        <dbReference type="EMBL" id="SOQ55063.1"/>
    </source>
</evidence>
<evidence type="ECO:0000256" key="1">
    <source>
        <dbReference type="ARBA" id="ARBA00002689"/>
    </source>
</evidence>
<evidence type="ECO:0000256" key="8">
    <source>
        <dbReference type="RuleBase" id="RU363011"/>
    </source>
</evidence>
<evidence type="ECO:0000256" key="3">
    <source>
        <dbReference type="ARBA" id="ARBA00022692"/>
    </source>
</evidence>
<comment type="function">
    <text evidence="1 8">Component of the MICOS complex, a large protein complex of the mitochondrial inner membrane that plays crucial roles in the maintenance of crista junctions, inner membrane architecture, and formation of contact sites to the outer membrane.</text>
</comment>